<organism evidence="1 2">
    <name type="scientific">Citrus sinensis</name>
    <name type="common">Sweet orange</name>
    <name type="synonym">Citrus aurantium var. sinensis</name>
    <dbReference type="NCBI Taxonomy" id="2711"/>
    <lineage>
        <taxon>Eukaryota</taxon>
        <taxon>Viridiplantae</taxon>
        <taxon>Streptophyta</taxon>
        <taxon>Embryophyta</taxon>
        <taxon>Tracheophyta</taxon>
        <taxon>Spermatophyta</taxon>
        <taxon>Magnoliopsida</taxon>
        <taxon>eudicotyledons</taxon>
        <taxon>Gunneridae</taxon>
        <taxon>Pentapetalae</taxon>
        <taxon>rosids</taxon>
        <taxon>malvids</taxon>
        <taxon>Sapindales</taxon>
        <taxon>Rutaceae</taxon>
        <taxon>Aurantioideae</taxon>
        <taxon>Citrus</taxon>
    </lineage>
</organism>
<evidence type="ECO:0000313" key="1">
    <source>
        <dbReference type="EMBL" id="KAH9751695.1"/>
    </source>
</evidence>
<proteinExistence type="predicted"/>
<name>A0ACB8KBA6_CITSI</name>
<dbReference type="Proteomes" id="UP000829398">
    <property type="component" value="Chromosome 5"/>
</dbReference>
<evidence type="ECO:0000313" key="2">
    <source>
        <dbReference type="Proteomes" id="UP000829398"/>
    </source>
</evidence>
<sequence>MSKKNKSHELLLCLYICIFIYIYNLVYHHKPQNNLRIFAKYNCKLAYTTSVYPMSSCINPSTLVTSINGFKCLPLATNKAAIRIMAKNKPVQCLVSAKYDNLTVDRRSANYQPSIWDHDFLQSLNSNYTDQTYRRRAEELKGKVKTAIKDVTEPLDQLELIDNLQRLGLAYHFETEIRNILHNIYNNNKDYIWRKANLYATSLEFRLLRQHGYPVSQEVFSGFKDDKGGFICDDFKGILSLHEASYYSLEGESIMEEAWQFTSKHLKETMIISNSKEEYVFVAEQAKRALELPLHWKVPMLEARWFIHVYEKREDKNHLLLELAKLEFNTLQAIYQEELKDISGWWKDTGLGEKLSFARNRLVASFLWSMGIAFEPQFAYCRRVLTISIALITVIDDIYDVYGTLDELEIFTDAVARWDINYALKHLPGYMKMCFLALYNFVNEFAYYVLKQQDFDMLLSIKNAWLGLIQAYLVEAKWYHSKYTPKLEEYLENGLVSITGPLIIAISYLSGTNPIIKKELEFLESNPDIVHWSSKIFRLQDDLGTSSDEIQRGDVPKSIQCYMHETGASEEVAREHIKDMMRQMWKKVNAYTADKDSPLTRTTTEFLLNLVRMSHFMYLHGDGHGVQNQETIDVGFTLLFQPIPLEDKDMAFTASPGTKG</sequence>
<protein>
    <submittedName>
        <fullName evidence="1">Beta-myrcene/(E)-beta-ocimene synthase 2</fullName>
    </submittedName>
</protein>
<keyword evidence="2" id="KW-1185">Reference proteome</keyword>
<comment type="caution">
    <text evidence="1">The sequence shown here is derived from an EMBL/GenBank/DDBJ whole genome shotgun (WGS) entry which is preliminary data.</text>
</comment>
<accession>A0ACB8KBA6</accession>
<dbReference type="EMBL" id="CM039174">
    <property type="protein sequence ID" value="KAH9751695.1"/>
    <property type="molecule type" value="Genomic_DNA"/>
</dbReference>
<gene>
    <name evidence="1" type="ORF">KPL71_014395</name>
</gene>
<reference evidence="2" key="1">
    <citation type="journal article" date="2023" name="Hortic. Res.">
        <title>A chromosome-level phased genome enabling allele-level studies in sweet orange: a case study on citrus Huanglongbing tolerance.</title>
        <authorList>
            <person name="Wu B."/>
            <person name="Yu Q."/>
            <person name="Deng Z."/>
            <person name="Duan Y."/>
            <person name="Luo F."/>
            <person name="Gmitter F. Jr."/>
        </authorList>
    </citation>
    <scope>NUCLEOTIDE SEQUENCE [LARGE SCALE GENOMIC DNA]</scope>
    <source>
        <strain evidence="2">cv. Valencia</strain>
    </source>
</reference>